<dbReference type="PANTHER" id="PTHR43540">
    <property type="entry name" value="PEROXYUREIDOACRYLATE/UREIDOACRYLATE AMIDOHYDROLASE-RELATED"/>
    <property type="match status" value="1"/>
</dbReference>
<gene>
    <name evidence="4" type="ORF">B0H16DRAFT_1598231</name>
</gene>
<reference evidence="4" key="1">
    <citation type="submission" date="2023-03" db="EMBL/GenBank/DDBJ databases">
        <title>Massive genome expansion in bonnet fungi (Mycena s.s.) driven by repeated elements and novel gene families across ecological guilds.</title>
        <authorList>
            <consortium name="Lawrence Berkeley National Laboratory"/>
            <person name="Harder C.B."/>
            <person name="Miyauchi S."/>
            <person name="Viragh M."/>
            <person name="Kuo A."/>
            <person name="Thoen E."/>
            <person name="Andreopoulos B."/>
            <person name="Lu D."/>
            <person name="Skrede I."/>
            <person name="Drula E."/>
            <person name="Henrissat B."/>
            <person name="Morin E."/>
            <person name="Kohler A."/>
            <person name="Barry K."/>
            <person name="LaButti K."/>
            <person name="Morin E."/>
            <person name="Salamov A."/>
            <person name="Lipzen A."/>
            <person name="Mereny Z."/>
            <person name="Hegedus B."/>
            <person name="Baldrian P."/>
            <person name="Stursova M."/>
            <person name="Weitz H."/>
            <person name="Taylor A."/>
            <person name="Grigoriev I.V."/>
            <person name="Nagy L.G."/>
            <person name="Martin F."/>
            <person name="Kauserud H."/>
        </authorList>
    </citation>
    <scope>NUCLEOTIDE SEQUENCE</scope>
    <source>
        <strain evidence="4">CBHHK182m</strain>
    </source>
</reference>
<evidence type="ECO:0000256" key="2">
    <source>
        <dbReference type="ARBA" id="ARBA00022801"/>
    </source>
</evidence>
<dbReference type="InterPro" id="IPR050272">
    <property type="entry name" value="Isochorismatase-like_hydrls"/>
</dbReference>
<dbReference type="Pfam" id="PF00857">
    <property type="entry name" value="Isochorismatase"/>
    <property type="match status" value="1"/>
</dbReference>
<evidence type="ECO:0000313" key="5">
    <source>
        <dbReference type="Proteomes" id="UP001215598"/>
    </source>
</evidence>
<dbReference type="SUPFAM" id="SSF52499">
    <property type="entry name" value="Isochorismatase-like hydrolases"/>
    <property type="match status" value="1"/>
</dbReference>
<proteinExistence type="inferred from homology"/>
<keyword evidence="5" id="KW-1185">Reference proteome</keyword>
<evidence type="ECO:0000256" key="1">
    <source>
        <dbReference type="ARBA" id="ARBA00006336"/>
    </source>
</evidence>
<dbReference type="InterPro" id="IPR000868">
    <property type="entry name" value="Isochorismatase-like_dom"/>
</dbReference>
<keyword evidence="2" id="KW-0378">Hydrolase</keyword>
<dbReference type="InterPro" id="IPR036380">
    <property type="entry name" value="Isochorismatase-like_sf"/>
</dbReference>
<name>A0AAD7HLT5_9AGAR</name>
<evidence type="ECO:0000259" key="3">
    <source>
        <dbReference type="Pfam" id="PF00857"/>
    </source>
</evidence>
<comment type="caution">
    <text evidence="4">The sequence shown here is derived from an EMBL/GenBank/DDBJ whole genome shotgun (WGS) entry which is preliminary data.</text>
</comment>
<comment type="similarity">
    <text evidence="1">Belongs to the isochorismatase family.</text>
</comment>
<dbReference type="Proteomes" id="UP001215598">
    <property type="component" value="Unassembled WGS sequence"/>
</dbReference>
<dbReference type="Gene3D" id="3.40.50.850">
    <property type="entry name" value="Isochorismatase-like"/>
    <property type="match status" value="1"/>
</dbReference>
<feature type="domain" description="Isochorismatase-like" evidence="3">
    <location>
        <begin position="13"/>
        <end position="165"/>
    </location>
</feature>
<evidence type="ECO:0000313" key="4">
    <source>
        <dbReference type="EMBL" id="KAJ7723676.1"/>
    </source>
</evidence>
<sequence>MSSSFLVTALPKTALVVIDVQQAFIDPSFLKRERSTPNMQPNISALLAGFREKHLPVIHIHHFDAVESTSLWNEQSHPEGVLPQDYVRPLGNEPVLRKYDKSSGFGANLVADGKTSLKDILDAQGIKTIILVGQSSPHCVSSTARAGFDYGFSVVVVGDACATYAGPIADFPGATKGDAQDGKYWSAEAMHGLAMAHLDGGELAHVVGTPEVLKFL</sequence>
<organism evidence="4 5">
    <name type="scientific">Mycena metata</name>
    <dbReference type="NCBI Taxonomy" id="1033252"/>
    <lineage>
        <taxon>Eukaryota</taxon>
        <taxon>Fungi</taxon>
        <taxon>Dikarya</taxon>
        <taxon>Basidiomycota</taxon>
        <taxon>Agaricomycotina</taxon>
        <taxon>Agaricomycetes</taxon>
        <taxon>Agaricomycetidae</taxon>
        <taxon>Agaricales</taxon>
        <taxon>Marasmiineae</taxon>
        <taxon>Mycenaceae</taxon>
        <taxon>Mycena</taxon>
    </lineage>
</organism>
<dbReference type="PANTHER" id="PTHR43540:SF1">
    <property type="entry name" value="ISOCHORISMATASE HYDROLASE"/>
    <property type="match status" value="1"/>
</dbReference>
<protein>
    <submittedName>
        <fullName evidence="4">Isochorismatase-like protein</fullName>
    </submittedName>
</protein>
<dbReference type="EMBL" id="JARKIB010000209">
    <property type="protein sequence ID" value="KAJ7723676.1"/>
    <property type="molecule type" value="Genomic_DNA"/>
</dbReference>
<dbReference type="AlphaFoldDB" id="A0AAD7HLT5"/>
<accession>A0AAD7HLT5</accession>
<dbReference type="GO" id="GO:0016787">
    <property type="term" value="F:hydrolase activity"/>
    <property type="evidence" value="ECO:0007669"/>
    <property type="project" value="UniProtKB-KW"/>
</dbReference>